<evidence type="ECO:0000256" key="1">
    <source>
        <dbReference type="SAM" id="Phobius"/>
    </source>
</evidence>
<organism evidence="3">
    <name type="scientific">Heterosigma akashiwo</name>
    <name type="common">Chromophytic alga</name>
    <name type="synonym">Heterosigma carterae</name>
    <dbReference type="NCBI Taxonomy" id="2829"/>
    <lineage>
        <taxon>Eukaryota</taxon>
        <taxon>Sar</taxon>
        <taxon>Stramenopiles</taxon>
        <taxon>Ochrophyta</taxon>
        <taxon>Raphidophyceae</taxon>
        <taxon>Chattonellales</taxon>
        <taxon>Chattonellaceae</taxon>
        <taxon>Heterosigma</taxon>
    </lineage>
</organism>
<dbReference type="EMBL" id="HBIU01011477">
    <property type="protein sequence ID" value="CAE0626367.1"/>
    <property type="molecule type" value="Transcribed_RNA"/>
</dbReference>
<evidence type="ECO:0000259" key="2">
    <source>
        <dbReference type="PROSITE" id="PS50222"/>
    </source>
</evidence>
<evidence type="ECO:0000313" key="3">
    <source>
        <dbReference type="EMBL" id="CAE0626367.1"/>
    </source>
</evidence>
<keyword evidence="1" id="KW-0812">Transmembrane</keyword>
<dbReference type="InterPro" id="IPR018247">
    <property type="entry name" value="EF_Hand_1_Ca_BS"/>
</dbReference>
<protein>
    <recommendedName>
        <fullName evidence="2">EF-hand domain-containing protein</fullName>
    </recommendedName>
</protein>
<name>A0A6S9K2K5_HETAK</name>
<dbReference type="PROSITE" id="PS50222">
    <property type="entry name" value="EF_HAND_2"/>
    <property type="match status" value="1"/>
</dbReference>
<keyword evidence="1" id="KW-1133">Transmembrane helix</keyword>
<keyword evidence="1" id="KW-0472">Membrane</keyword>
<reference evidence="3" key="1">
    <citation type="submission" date="2021-01" db="EMBL/GenBank/DDBJ databases">
        <authorList>
            <person name="Corre E."/>
            <person name="Pelletier E."/>
            <person name="Niang G."/>
            <person name="Scheremetjew M."/>
            <person name="Finn R."/>
            <person name="Kale V."/>
            <person name="Holt S."/>
            <person name="Cochrane G."/>
            <person name="Meng A."/>
            <person name="Brown T."/>
            <person name="Cohen L."/>
        </authorList>
    </citation>
    <scope>NUCLEOTIDE SEQUENCE</scope>
    <source>
        <strain evidence="3">CCMP3107</strain>
    </source>
</reference>
<gene>
    <name evidence="3" type="ORF">HAKA00212_LOCUS5042</name>
</gene>
<dbReference type="GO" id="GO:0005509">
    <property type="term" value="F:calcium ion binding"/>
    <property type="evidence" value="ECO:0007669"/>
    <property type="project" value="InterPro"/>
</dbReference>
<sequence>MNTPGSKMKEDEEQRATRSPSIIDLDTIQAEDDFTRNLVKLDVNKDGHVDTNELVTFMDEYVTSVQKKKYMRMFAAALTLICAVLAFANFGLTVAAIILANELKTSSGTLVDKDDNLVYTTHAYQKASTFSWGSSVNHWIGLEAFTVTTDAGATKKFVVSAVNASTPTQVVQVVTAGGEVLRVDLAAQTLTDAEGAVVLSEAARRRRRLAARELCTGTCSSASSGAECGANCAASGSSCSCGI</sequence>
<dbReference type="InterPro" id="IPR002048">
    <property type="entry name" value="EF_hand_dom"/>
</dbReference>
<accession>A0A6S9K2K5</accession>
<feature type="domain" description="EF-hand" evidence="2">
    <location>
        <begin position="29"/>
        <end position="64"/>
    </location>
</feature>
<proteinExistence type="predicted"/>
<dbReference type="PROSITE" id="PS00018">
    <property type="entry name" value="EF_HAND_1"/>
    <property type="match status" value="1"/>
</dbReference>
<dbReference type="AlphaFoldDB" id="A0A6S9K2K5"/>
<feature type="transmembrane region" description="Helical" evidence="1">
    <location>
        <begin position="74"/>
        <end position="100"/>
    </location>
</feature>